<proteinExistence type="inferred from homology"/>
<organism evidence="6 7">
    <name type="scientific">Cylicocyclus nassatus</name>
    <name type="common">Nematode worm</name>
    <dbReference type="NCBI Taxonomy" id="53992"/>
    <lineage>
        <taxon>Eukaryota</taxon>
        <taxon>Metazoa</taxon>
        <taxon>Ecdysozoa</taxon>
        <taxon>Nematoda</taxon>
        <taxon>Chromadorea</taxon>
        <taxon>Rhabditida</taxon>
        <taxon>Rhabditina</taxon>
        <taxon>Rhabditomorpha</taxon>
        <taxon>Strongyloidea</taxon>
        <taxon>Strongylidae</taxon>
        <taxon>Cylicocyclus</taxon>
    </lineage>
</organism>
<evidence type="ECO:0000259" key="5">
    <source>
        <dbReference type="PROSITE" id="PS50931"/>
    </source>
</evidence>
<evidence type="ECO:0000256" key="4">
    <source>
        <dbReference type="ARBA" id="ARBA00023163"/>
    </source>
</evidence>
<accession>A0AA36DSL6</accession>
<dbReference type="EMBL" id="CATQJL010000027">
    <property type="protein sequence ID" value="CAJ0592230.1"/>
    <property type="molecule type" value="Genomic_DNA"/>
</dbReference>
<dbReference type="InterPro" id="IPR036388">
    <property type="entry name" value="WH-like_DNA-bd_sf"/>
</dbReference>
<dbReference type="FunFam" id="1.10.10.10:FF:000001">
    <property type="entry name" value="LysR family transcriptional regulator"/>
    <property type="match status" value="1"/>
</dbReference>
<dbReference type="PANTHER" id="PTHR30537">
    <property type="entry name" value="HTH-TYPE TRANSCRIPTIONAL REGULATOR"/>
    <property type="match status" value="1"/>
</dbReference>
<evidence type="ECO:0000256" key="1">
    <source>
        <dbReference type="ARBA" id="ARBA00009437"/>
    </source>
</evidence>
<dbReference type="InterPro" id="IPR000847">
    <property type="entry name" value="LysR_HTH_N"/>
</dbReference>
<evidence type="ECO:0000313" key="7">
    <source>
        <dbReference type="Proteomes" id="UP001176961"/>
    </source>
</evidence>
<dbReference type="Proteomes" id="UP001176961">
    <property type="component" value="Unassembled WGS sequence"/>
</dbReference>
<keyword evidence="7" id="KW-1185">Reference proteome</keyword>
<dbReference type="Pfam" id="PF03466">
    <property type="entry name" value="LysR_substrate"/>
    <property type="match status" value="1"/>
</dbReference>
<dbReference type="SUPFAM" id="SSF46785">
    <property type="entry name" value="Winged helix' DNA-binding domain"/>
    <property type="match status" value="1"/>
</dbReference>
<dbReference type="PANTHER" id="PTHR30537:SF79">
    <property type="entry name" value="TRANSCRIPTIONAL REGULATOR-RELATED"/>
    <property type="match status" value="1"/>
</dbReference>
<dbReference type="InterPro" id="IPR005119">
    <property type="entry name" value="LysR_subst-bd"/>
</dbReference>
<dbReference type="SUPFAM" id="SSF53850">
    <property type="entry name" value="Periplasmic binding protein-like II"/>
    <property type="match status" value="1"/>
</dbReference>
<reference evidence="6" key="1">
    <citation type="submission" date="2023-07" db="EMBL/GenBank/DDBJ databases">
        <authorList>
            <consortium name="CYATHOMIX"/>
        </authorList>
    </citation>
    <scope>NUCLEOTIDE SEQUENCE</scope>
    <source>
        <strain evidence="6">N/A</strain>
    </source>
</reference>
<dbReference type="Pfam" id="PF00126">
    <property type="entry name" value="HTH_1"/>
    <property type="match status" value="1"/>
</dbReference>
<name>A0AA36DSL6_CYLNA</name>
<evidence type="ECO:0000313" key="6">
    <source>
        <dbReference type="EMBL" id="CAJ0592230.1"/>
    </source>
</evidence>
<dbReference type="InterPro" id="IPR036390">
    <property type="entry name" value="WH_DNA-bd_sf"/>
</dbReference>
<comment type="caution">
    <text evidence="6">The sequence shown here is derived from an EMBL/GenBank/DDBJ whole genome shotgun (WGS) entry which is preliminary data.</text>
</comment>
<evidence type="ECO:0000256" key="3">
    <source>
        <dbReference type="ARBA" id="ARBA00023125"/>
    </source>
</evidence>
<dbReference type="PROSITE" id="PS50931">
    <property type="entry name" value="HTH_LYSR"/>
    <property type="match status" value="1"/>
</dbReference>
<feature type="domain" description="HTH lysR-type" evidence="5">
    <location>
        <begin position="4"/>
        <end position="61"/>
    </location>
</feature>
<dbReference type="Gene3D" id="3.40.190.10">
    <property type="entry name" value="Periplasmic binding protein-like II"/>
    <property type="match status" value="2"/>
</dbReference>
<dbReference type="InterPro" id="IPR058163">
    <property type="entry name" value="LysR-type_TF_proteobact-type"/>
</dbReference>
<dbReference type="GO" id="GO:0003700">
    <property type="term" value="F:DNA-binding transcription factor activity"/>
    <property type="evidence" value="ECO:0007669"/>
    <property type="project" value="InterPro"/>
</dbReference>
<dbReference type="GO" id="GO:0043565">
    <property type="term" value="F:sequence-specific DNA binding"/>
    <property type="evidence" value="ECO:0007669"/>
    <property type="project" value="TreeGrafter"/>
</dbReference>
<protein>
    <recommendedName>
        <fullName evidence="5">HTH lysR-type domain-containing protein</fullName>
    </recommendedName>
</protein>
<evidence type="ECO:0000256" key="2">
    <source>
        <dbReference type="ARBA" id="ARBA00023015"/>
    </source>
</evidence>
<dbReference type="GO" id="GO:0006351">
    <property type="term" value="P:DNA-templated transcription"/>
    <property type="evidence" value="ECO:0007669"/>
    <property type="project" value="TreeGrafter"/>
</dbReference>
<keyword evidence="3" id="KW-0238">DNA-binding</keyword>
<sequence>MSRPPLHALQGFVAAARLGNLSRAAASMNLTVSALSHQMRQLEERLGQPLLIRQPRGVTLTLEGQRLLEQVGPHLDAINEAFQPYAARAEHVLTISAVPSMASARVNGWSTSSGSGSFDAALRLGTGHWPGLVVEPLFDEWLLPMASPALIERMGGIDRVPLTRWPLLGDPDGAWGAWFALSGQSPPPRFVAVLDDSEAHHRAALDGVGVALGRVTRARLLLESGPGLVALSSQRLKTAWPHWLVYPQRSASHRGFLAFRDWLHAQAAEHVRHMATQGSPG</sequence>
<gene>
    <name evidence="6" type="ORF">CYNAS_LOCUS4213</name>
</gene>
<keyword evidence="2" id="KW-0805">Transcription regulation</keyword>
<comment type="similarity">
    <text evidence="1">Belongs to the LysR transcriptional regulatory family.</text>
</comment>
<keyword evidence="4" id="KW-0804">Transcription</keyword>
<dbReference type="Gene3D" id="1.10.10.10">
    <property type="entry name" value="Winged helix-like DNA-binding domain superfamily/Winged helix DNA-binding domain"/>
    <property type="match status" value="1"/>
</dbReference>
<dbReference type="AlphaFoldDB" id="A0AA36DSL6"/>